<keyword evidence="10" id="KW-0235">DNA replication</keyword>
<keyword evidence="10" id="KW-0963">Cytoplasm</keyword>
<keyword evidence="13" id="KW-1185">Reference proteome</keyword>
<keyword evidence="3 10" id="KW-0548">Nucleotidyltransferase</keyword>
<feature type="binding site" evidence="10">
    <location>
        <position position="105"/>
    </location>
    <ligand>
        <name>Mg(2+)</name>
        <dbReference type="ChEBI" id="CHEBI:18420"/>
    </ligand>
</feature>
<dbReference type="Gene3D" id="1.10.150.20">
    <property type="entry name" value="5' to 3' exonuclease, C-terminal subdomain"/>
    <property type="match status" value="1"/>
</dbReference>
<evidence type="ECO:0000256" key="7">
    <source>
        <dbReference type="ARBA" id="ARBA00023204"/>
    </source>
</evidence>
<gene>
    <name evidence="10" type="primary">dinB</name>
    <name evidence="12" type="ORF">EDD28_0422</name>
</gene>
<dbReference type="GO" id="GO:0003887">
    <property type="term" value="F:DNA-directed DNA polymerase activity"/>
    <property type="evidence" value="ECO:0007669"/>
    <property type="project" value="UniProtKB-UniRule"/>
</dbReference>
<evidence type="ECO:0000256" key="9">
    <source>
        <dbReference type="ARBA" id="ARBA00049244"/>
    </source>
</evidence>
<feature type="binding site" evidence="10">
    <location>
        <position position="15"/>
    </location>
    <ligand>
        <name>Mg(2+)</name>
        <dbReference type="ChEBI" id="CHEBI:18420"/>
    </ligand>
</feature>
<organism evidence="12 13">
    <name type="scientific">Salana multivorans</name>
    <dbReference type="NCBI Taxonomy" id="120377"/>
    <lineage>
        <taxon>Bacteria</taxon>
        <taxon>Bacillati</taxon>
        <taxon>Actinomycetota</taxon>
        <taxon>Actinomycetes</taxon>
        <taxon>Micrococcales</taxon>
        <taxon>Beutenbergiaceae</taxon>
        <taxon>Salana</taxon>
    </lineage>
</organism>
<dbReference type="GO" id="GO:0000287">
    <property type="term" value="F:magnesium ion binding"/>
    <property type="evidence" value="ECO:0007669"/>
    <property type="project" value="UniProtKB-UniRule"/>
</dbReference>
<evidence type="ECO:0000256" key="1">
    <source>
        <dbReference type="ARBA" id="ARBA00010945"/>
    </source>
</evidence>
<dbReference type="Pfam" id="PF00817">
    <property type="entry name" value="IMS"/>
    <property type="match status" value="1"/>
</dbReference>
<dbReference type="Pfam" id="PF11798">
    <property type="entry name" value="IMS_HHH"/>
    <property type="match status" value="1"/>
</dbReference>
<feature type="domain" description="UmuC" evidence="11">
    <location>
        <begin position="11"/>
        <end position="187"/>
    </location>
</feature>
<keyword evidence="10" id="KW-0238">DNA-binding</keyword>
<evidence type="ECO:0000256" key="3">
    <source>
        <dbReference type="ARBA" id="ARBA00022695"/>
    </source>
</evidence>
<keyword evidence="2 10" id="KW-0808">Transferase</keyword>
<comment type="cofactor">
    <cofactor evidence="10">
        <name>Mg(2+)</name>
        <dbReference type="ChEBI" id="CHEBI:18420"/>
    </cofactor>
    <text evidence="10">Binds 2 magnesium ions per subunit.</text>
</comment>
<dbReference type="InterPro" id="IPR022880">
    <property type="entry name" value="DNApol_IV"/>
</dbReference>
<keyword evidence="7 10" id="KW-0234">DNA repair</keyword>
<evidence type="ECO:0000256" key="6">
    <source>
        <dbReference type="ARBA" id="ARBA00022842"/>
    </source>
</evidence>
<dbReference type="HAMAP" id="MF_01113">
    <property type="entry name" value="DNApol_IV"/>
    <property type="match status" value="1"/>
</dbReference>
<dbReference type="InterPro" id="IPR001126">
    <property type="entry name" value="UmuC"/>
</dbReference>
<evidence type="ECO:0000256" key="2">
    <source>
        <dbReference type="ARBA" id="ARBA00022679"/>
    </source>
</evidence>
<evidence type="ECO:0000313" key="13">
    <source>
        <dbReference type="Proteomes" id="UP000275356"/>
    </source>
</evidence>
<dbReference type="InterPro" id="IPR036775">
    <property type="entry name" value="DNA_pol_Y-fam_lit_finger_sf"/>
</dbReference>
<dbReference type="Pfam" id="PF11799">
    <property type="entry name" value="IMS_C"/>
    <property type="match status" value="1"/>
</dbReference>
<feature type="site" description="Substrate discrimination" evidence="10">
    <location>
        <position position="20"/>
    </location>
</feature>
<keyword evidence="5 10" id="KW-0227">DNA damage</keyword>
<feature type="active site" evidence="10">
    <location>
        <position position="106"/>
    </location>
</feature>
<dbReference type="PROSITE" id="PS50173">
    <property type="entry name" value="UMUC"/>
    <property type="match status" value="1"/>
</dbReference>
<keyword evidence="4 10" id="KW-0479">Metal-binding</keyword>
<dbReference type="InterPro" id="IPR043128">
    <property type="entry name" value="Rev_trsase/Diguanyl_cyclase"/>
</dbReference>
<accession>A0A3N2D7U5</accession>
<reference evidence="12 13" key="1">
    <citation type="submission" date="2018-11" db="EMBL/GenBank/DDBJ databases">
        <title>Sequencing the genomes of 1000 actinobacteria strains.</title>
        <authorList>
            <person name="Klenk H.-P."/>
        </authorList>
    </citation>
    <scope>NUCLEOTIDE SEQUENCE [LARGE SCALE GENOMIC DNA]</scope>
    <source>
        <strain evidence="12 13">DSM 13521</strain>
    </source>
</reference>
<dbReference type="Gene3D" id="3.30.70.270">
    <property type="match status" value="1"/>
</dbReference>
<dbReference type="FunFam" id="3.40.1170.60:FF:000003">
    <property type="entry name" value="DNA polymerase eta"/>
    <property type="match status" value="1"/>
</dbReference>
<comment type="caution">
    <text evidence="12">The sequence shown here is derived from an EMBL/GenBank/DDBJ whole genome shotgun (WGS) entry which is preliminary data.</text>
</comment>
<dbReference type="GO" id="GO:0006281">
    <property type="term" value="P:DNA repair"/>
    <property type="evidence" value="ECO:0007669"/>
    <property type="project" value="UniProtKB-UniRule"/>
</dbReference>
<evidence type="ECO:0000256" key="10">
    <source>
        <dbReference type="HAMAP-Rule" id="MF_01113"/>
    </source>
</evidence>
<name>A0A3N2D7U5_9MICO</name>
<dbReference type="Gene3D" id="3.30.1490.100">
    <property type="entry name" value="DNA polymerase, Y-family, little finger domain"/>
    <property type="match status" value="1"/>
</dbReference>
<dbReference type="GO" id="GO:0042276">
    <property type="term" value="P:error-prone translesion synthesis"/>
    <property type="evidence" value="ECO:0007669"/>
    <property type="project" value="TreeGrafter"/>
</dbReference>
<dbReference type="NCBIfam" id="NF003015">
    <property type="entry name" value="PRK03858.1"/>
    <property type="match status" value="1"/>
</dbReference>
<comment type="function">
    <text evidence="8 10">Poorly processive, error-prone DNA polymerase involved in untargeted mutagenesis. Copies undamaged DNA at stalled replication forks, which arise in vivo from mismatched or misaligned primer ends. These misaligned primers can be extended by PolIV. Exhibits no 3'-5' exonuclease (proofreading) activity. May be involved in translesional synthesis, in conjunction with the beta clamp from PolIII.</text>
</comment>
<dbReference type="InterPro" id="IPR024728">
    <property type="entry name" value="PolY_HhH_motif"/>
</dbReference>
<proteinExistence type="inferred from homology"/>
<evidence type="ECO:0000256" key="8">
    <source>
        <dbReference type="ARBA" id="ARBA00025589"/>
    </source>
</evidence>
<dbReference type="SUPFAM" id="SSF56672">
    <property type="entry name" value="DNA/RNA polymerases"/>
    <property type="match status" value="1"/>
</dbReference>
<evidence type="ECO:0000256" key="4">
    <source>
        <dbReference type="ARBA" id="ARBA00022723"/>
    </source>
</evidence>
<comment type="subcellular location">
    <subcellularLocation>
        <location evidence="10">Cytoplasm</location>
    </subcellularLocation>
</comment>
<dbReference type="InterPro" id="IPR017961">
    <property type="entry name" value="DNA_pol_Y-fam_little_finger"/>
</dbReference>
<dbReference type="CDD" id="cd03586">
    <property type="entry name" value="PolY_Pol_IV_kappa"/>
    <property type="match status" value="1"/>
</dbReference>
<dbReference type="SUPFAM" id="SSF100879">
    <property type="entry name" value="Lesion bypass DNA polymerase (Y-family), little finger domain"/>
    <property type="match status" value="1"/>
</dbReference>
<protein>
    <recommendedName>
        <fullName evidence="10">DNA polymerase IV</fullName>
        <shortName evidence="10">Pol IV</shortName>
        <ecNumber evidence="10">2.7.7.7</ecNumber>
    </recommendedName>
</protein>
<sequence length="388" mass="41448">MTSPDGARATVIHADLDAFYASVEQRDSPRLRGRPVAVGGGVLLAVSYEAKRLGVQAPMGIRQARGLCPDLVVVRPRFDAYTAASRAVFEIFRDTTPNVRGVSIDEAFLDVAGLRRIDGAPSDIAARVRRRVREEVGLAITAGVARTPFLAKVASGVAKPDGLLVVEPWEEAAFLGPLPLGRLWGVGPVTARRLARFGLYTAGDVADLDLGLLVGILGPGGGHHLYRAVHGLTQTRVHAETRRSIGAQHALGSRPRPWREVEGVLLSLVDRVCERLRSAGLLAGGVVVRLRYGDFTRASRSHRLGHPTGSTARVAETARRLLDRDVATIARRGLTLVGVALTDLSDAGAYQPMLGEPTTTLDATVDGLRTRHGRGSLTRASLLSRPPP</sequence>
<comment type="subunit">
    <text evidence="10">Monomer.</text>
</comment>
<keyword evidence="10" id="KW-0515">Mutator protein</keyword>
<dbReference type="EC" id="2.7.7.7" evidence="10"/>
<dbReference type="GO" id="GO:0006261">
    <property type="term" value="P:DNA-templated DNA replication"/>
    <property type="evidence" value="ECO:0007669"/>
    <property type="project" value="UniProtKB-UniRule"/>
</dbReference>
<dbReference type="EMBL" id="RKHQ01000001">
    <property type="protein sequence ID" value="ROR95859.1"/>
    <property type="molecule type" value="Genomic_DNA"/>
</dbReference>
<dbReference type="PANTHER" id="PTHR11076">
    <property type="entry name" value="DNA REPAIR POLYMERASE UMUC / TRANSFERASE FAMILY MEMBER"/>
    <property type="match status" value="1"/>
</dbReference>
<dbReference type="GO" id="GO:0005829">
    <property type="term" value="C:cytosol"/>
    <property type="evidence" value="ECO:0007669"/>
    <property type="project" value="TreeGrafter"/>
</dbReference>
<dbReference type="NCBIfam" id="NF002677">
    <property type="entry name" value="PRK02406.1"/>
    <property type="match status" value="1"/>
</dbReference>
<dbReference type="PANTHER" id="PTHR11076:SF33">
    <property type="entry name" value="DNA POLYMERASE KAPPA"/>
    <property type="match status" value="1"/>
</dbReference>
<dbReference type="GO" id="GO:0003684">
    <property type="term" value="F:damaged DNA binding"/>
    <property type="evidence" value="ECO:0007669"/>
    <property type="project" value="InterPro"/>
</dbReference>
<dbReference type="Gene3D" id="3.40.1170.60">
    <property type="match status" value="1"/>
</dbReference>
<evidence type="ECO:0000256" key="5">
    <source>
        <dbReference type="ARBA" id="ARBA00022763"/>
    </source>
</evidence>
<keyword evidence="6 10" id="KW-0460">Magnesium</keyword>
<dbReference type="AlphaFoldDB" id="A0A3N2D7U5"/>
<dbReference type="GO" id="GO:0009432">
    <property type="term" value="P:SOS response"/>
    <property type="evidence" value="ECO:0007669"/>
    <property type="project" value="TreeGrafter"/>
</dbReference>
<dbReference type="Proteomes" id="UP000275356">
    <property type="component" value="Unassembled WGS sequence"/>
</dbReference>
<dbReference type="InterPro" id="IPR050116">
    <property type="entry name" value="DNA_polymerase-Y"/>
</dbReference>
<comment type="catalytic activity">
    <reaction evidence="9 10">
        <text>DNA(n) + a 2'-deoxyribonucleoside 5'-triphosphate = DNA(n+1) + diphosphate</text>
        <dbReference type="Rhea" id="RHEA:22508"/>
        <dbReference type="Rhea" id="RHEA-COMP:17339"/>
        <dbReference type="Rhea" id="RHEA-COMP:17340"/>
        <dbReference type="ChEBI" id="CHEBI:33019"/>
        <dbReference type="ChEBI" id="CHEBI:61560"/>
        <dbReference type="ChEBI" id="CHEBI:173112"/>
        <dbReference type="EC" id="2.7.7.7"/>
    </reaction>
</comment>
<keyword evidence="10" id="KW-0239">DNA-directed DNA polymerase</keyword>
<dbReference type="InterPro" id="IPR043502">
    <property type="entry name" value="DNA/RNA_pol_sf"/>
</dbReference>
<dbReference type="RefSeq" id="WP_123738116.1">
    <property type="nucleotide sequence ID" value="NZ_RKHQ01000001.1"/>
</dbReference>
<evidence type="ECO:0000313" key="12">
    <source>
        <dbReference type="EMBL" id="ROR95859.1"/>
    </source>
</evidence>
<evidence type="ECO:0000259" key="11">
    <source>
        <dbReference type="PROSITE" id="PS50173"/>
    </source>
</evidence>
<dbReference type="OrthoDB" id="9808813at2"/>
<comment type="similarity">
    <text evidence="1 10">Belongs to the DNA polymerase type-Y family.</text>
</comment>